<dbReference type="GO" id="GO:0016491">
    <property type="term" value="F:oxidoreductase activity"/>
    <property type="evidence" value="ECO:0007669"/>
    <property type="project" value="UniProtKB-KW"/>
</dbReference>
<evidence type="ECO:0000256" key="3">
    <source>
        <dbReference type="ARBA" id="ARBA00023002"/>
    </source>
</evidence>
<dbReference type="PRINTS" id="PR00081">
    <property type="entry name" value="GDHRDH"/>
</dbReference>
<sequence>MALWNHKQHMPELQGKIAFVTGGNAGIGYHAVAFLAKAGAKVYFGARSTAKAEAACERIYRENPGLRPGQVNWIQADMASMASVLAACGKLRAAESKLHILIHNAGHEGTEPSKMADSGIQITMQTNYLAVFAMTQELQPLLRAAALEKDSDVRIVNVSSNAPSVTHSAEWRPDFSDPHGGDILYPAGREGGFMAAMRRYSVSKIAMNLLSSQLQARYDREGVPILVTSICPGTVWTPGTRRAVPWYLLPVSYCFSYSEVDGPRPVLFAAVAPEVREQERYYKGQFVNRTHLVVKGHPITYSAVAGKQLWSASEELVK</sequence>
<comment type="similarity">
    <text evidence="1">Belongs to the short-chain dehydrogenases/reductases (SDR) family.</text>
</comment>
<keyword evidence="2" id="KW-0521">NADP</keyword>
<protein>
    <submittedName>
        <fullName evidence="4">HffH</fullName>
    </submittedName>
</protein>
<dbReference type="PROSITE" id="PS00061">
    <property type="entry name" value="ADH_SHORT"/>
    <property type="match status" value="1"/>
</dbReference>
<dbReference type="SUPFAM" id="SSF51735">
    <property type="entry name" value="NAD(P)-binding Rossmann-fold domains"/>
    <property type="match status" value="1"/>
</dbReference>
<dbReference type="AlphaFoldDB" id="A0A5P9W9D1"/>
<gene>
    <name evidence="4" type="primary">hffH</name>
</gene>
<keyword evidence="3" id="KW-0560">Oxidoreductase</keyword>
<dbReference type="PANTHER" id="PTHR24320">
    <property type="entry name" value="RETINOL DEHYDROGENASE"/>
    <property type="match status" value="1"/>
</dbReference>
<dbReference type="InterPro" id="IPR002347">
    <property type="entry name" value="SDR_fam"/>
</dbReference>
<dbReference type="InterPro" id="IPR020904">
    <property type="entry name" value="Sc_DH/Rdtase_CS"/>
</dbReference>
<evidence type="ECO:0000256" key="1">
    <source>
        <dbReference type="ARBA" id="ARBA00006484"/>
    </source>
</evidence>
<dbReference type="Gene3D" id="3.40.50.720">
    <property type="entry name" value="NAD(P)-binding Rossmann-like Domain"/>
    <property type="match status" value="1"/>
</dbReference>
<accession>A0A5P9W9D1</accession>
<name>A0A5P9W9D1_9PEZI</name>
<proteinExistence type="inferred from homology"/>
<evidence type="ECO:0000313" key="4">
    <source>
        <dbReference type="EMBL" id="QFX78098.1"/>
    </source>
</evidence>
<dbReference type="InterPro" id="IPR036291">
    <property type="entry name" value="NAD(P)-bd_dom_sf"/>
</dbReference>
<dbReference type="EMBL" id="MN477016">
    <property type="protein sequence ID" value="QFX78098.1"/>
    <property type="molecule type" value="Genomic_DNA"/>
</dbReference>
<evidence type="ECO:0000256" key="2">
    <source>
        <dbReference type="ARBA" id="ARBA00022857"/>
    </source>
</evidence>
<dbReference type="Pfam" id="PF00106">
    <property type="entry name" value="adh_short"/>
    <property type="match status" value="1"/>
</dbReference>
<dbReference type="PANTHER" id="PTHR24320:SF282">
    <property type="entry name" value="WW DOMAIN-CONTAINING OXIDOREDUCTASE"/>
    <property type="match status" value="1"/>
</dbReference>
<organism evidence="4">
    <name type="scientific">Hypoxylon fragiforme</name>
    <dbReference type="NCBI Taxonomy" id="63214"/>
    <lineage>
        <taxon>Eukaryota</taxon>
        <taxon>Fungi</taxon>
        <taxon>Dikarya</taxon>
        <taxon>Ascomycota</taxon>
        <taxon>Pezizomycotina</taxon>
        <taxon>Sordariomycetes</taxon>
        <taxon>Xylariomycetidae</taxon>
        <taxon>Xylariales</taxon>
        <taxon>Hypoxylaceae</taxon>
        <taxon>Hypoxylon</taxon>
    </lineage>
</organism>
<reference evidence="4" key="1">
    <citation type="journal article" date="2019" name="Org. Lett.">
        <title>Investigating the function of cryptic cytochalasan cytochrome P450 monooxygenases using combinatorial biosynthesis.</title>
        <authorList>
            <person name="Wang C."/>
            <person name="Becker K."/>
            <person name="Pfutze S."/>
            <person name="Kuhnert E."/>
            <person name="Stadler M."/>
            <person name="Cox R.J."/>
            <person name="Skellam E."/>
        </authorList>
    </citation>
    <scope>NUCLEOTIDE SEQUENCE</scope>
</reference>